<dbReference type="AlphaFoldDB" id="A0A165P855"/>
<gene>
    <name evidence="3" type="ORF">AWM68_03295</name>
</gene>
<accession>A0A165P855</accession>
<dbReference type="InterPro" id="IPR002645">
    <property type="entry name" value="STAS_dom"/>
</dbReference>
<name>A0A165P855_9BACL</name>
<evidence type="ECO:0000313" key="4">
    <source>
        <dbReference type="Proteomes" id="UP000076567"/>
    </source>
</evidence>
<dbReference type="Pfam" id="PF01740">
    <property type="entry name" value="STAS"/>
    <property type="match status" value="1"/>
</dbReference>
<protein>
    <recommendedName>
        <fullName evidence="2">STAS domain-containing protein</fullName>
    </recommendedName>
</protein>
<evidence type="ECO:0000313" key="3">
    <source>
        <dbReference type="EMBL" id="KZE69305.1"/>
    </source>
</evidence>
<feature type="domain" description="STAS" evidence="2">
    <location>
        <begin position="169"/>
        <end position="280"/>
    </location>
</feature>
<organism evidence="3 4">
    <name type="scientific">Fictibacillus phosphorivorans</name>
    <dbReference type="NCBI Taxonomy" id="1221500"/>
    <lineage>
        <taxon>Bacteria</taxon>
        <taxon>Bacillati</taxon>
        <taxon>Bacillota</taxon>
        <taxon>Bacilli</taxon>
        <taxon>Bacillales</taxon>
        <taxon>Fictibacillaceae</taxon>
        <taxon>Fictibacillus</taxon>
    </lineage>
</organism>
<dbReference type="InterPro" id="IPR036513">
    <property type="entry name" value="STAS_dom_sf"/>
</dbReference>
<dbReference type="CDD" id="cd07041">
    <property type="entry name" value="STAS_RsbR_RsbS_like"/>
    <property type="match status" value="1"/>
</dbReference>
<dbReference type="RefSeq" id="WP_066236796.1">
    <property type="nucleotide sequence ID" value="NZ_LRFC01000001.1"/>
</dbReference>
<keyword evidence="1" id="KW-0597">Phosphoprotein</keyword>
<dbReference type="InterPro" id="IPR051932">
    <property type="entry name" value="Bact_StressResp_Reg"/>
</dbReference>
<dbReference type="EMBL" id="LRFC01000001">
    <property type="protein sequence ID" value="KZE69305.1"/>
    <property type="molecule type" value="Genomic_DNA"/>
</dbReference>
<dbReference type="OrthoDB" id="9800154at2"/>
<evidence type="ECO:0000256" key="1">
    <source>
        <dbReference type="ARBA" id="ARBA00022553"/>
    </source>
</evidence>
<keyword evidence="4" id="KW-1185">Reference proteome</keyword>
<dbReference type="PANTHER" id="PTHR33745">
    <property type="entry name" value="RSBT ANTAGONIST PROTEIN RSBS-RELATED"/>
    <property type="match status" value="1"/>
</dbReference>
<comment type="caution">
    <text evidence="3">The sequence shown here is derived from an EMBL/GenBank/DDBJ whole genome shotgun (WGS) entry which is preliminary data.</text>
</comment>
<dbReference type="SUPFAM" id="SSF52091">
    <property type="entry name" value="SpoIIaa-like"/>
    <property type="match status" value="1"/>
</dbReference>
<evidence type="ECO:0000259" key="2">
    <source>
        <dbReference type="PROSITE" id="PS50801"/>
    </source>
</evidence>
<dbReference type="Gene3D" id="3.30.750.24">
    <property type="entry name" value="STAS domain"/>
    <property type="match status" value="1"/>
</dbReference>
<dbReference type="PROSITE" id="PS50801">
    <property type="entry name" value="STAS"/>
    <property type="match status" value="1"/>
</dbReference>
<reference evidence="4" key="1">
    <citation type="submission" date="2016-01" db="EMBL/GenBank/DDBJ databases">
        <title>Draft genome of Chromobacterium sp. F49.</title>
        <authorList>
            <person name="Hong K.W."/>
        </authorList>
    </citation>
    <scope>NUCLEOTIDE SEQUENCE [LARGE SCALE GENOMIC DNA]</scope>
    <source>
        <strain evidence="4">P7IIIA</strain>
    </source>
</reference>
<dbReference type="PANTHER" id="PTHR33745:SF3">
    <property type="entry name" value="RSBT CO-ANTAGONIST PROTEIN RSBRC"/>
    <property type="match status" value="1"/>
</dbReference>
<dbReference type="Proteomes" id="UP000076567">
    <property type="component" value="Unassembled WGS sequence"/>
</dbReference>
<sequence>MANLTQDRSKALYEFIIQHSSDMTDSWLASRDADGHGIYSKRMGAEVEVRLREQNQFFIKMIASVFYEKNEQTEVIDAWAKRVAEDRAGSNTPIHEIIQQFKRFRKIFWDKIREFIDEPLNNTNQSDILIWTSLLHSTFDTVIERFAEEYNFFSSRRIQAQQEMINQLSSPVIPLSDSVGILPLVGEIDTHRAKTIMESTLQQCTDTNITQLFIDLSGVAIMDTMVANEIFQVVNTLKLIGVQSIISGIRPEVAQTSVQLGIDFSQIPTQSTLKQALKSNKIIIEKISL</sequence>
<proteinExistence type="predicted"/>